<dbReference type="PROSITE" id="PS50222">
    <property type="entry name" value="EF_HAND_2"/>
    <property type="match status" value="2"/>
</dbReference>
<protein>
    <recommendedName>
        <fullName evidence="2">EF-hand domain-containing protein</fullName>
    </recommendedName>
</protein>
<dbReference type="PANTHER" id="PTHR23064">
    <property type="entry name" value="TROPONIN"/>
    <property type="match status" value="1"/>
</dbReference>
<evidence type="ECO:0000313" key="4">
    <source>
        <dbReference type="Proteomes" id="UP000689195"/>
    </source>
</evidence>
<sequence>MRNQRTSHSPFRTTQSIMRDSPHTQLDESSISTNRAPQNRESMRARMMINQSHNNIQNQGQQIRKQIANEKTFSKGGNPNEFNPKKFITKDLKAYYINQINRNQILLILSKFLITMIQNKQESYLLMIQNNQIFSEMDEDELGGITFEYFLAILNQDKSKSEKKDTIRRVYRKYDKSNKGFITLPDLRQVVYKDLKEDIDEEVLAEIFRKTDSNQDGKMTFEDFYNVMTKKVAKRSLSQNPTRQLPHKFTLPKLYVDRQRAISLDRCTQNKKPISNSPKPHTQSPKIIAKSVQTEFNHLKLSLCSKQSVVLEGNQFKSTINRKLKQLPINSNDFCYAGFKTTDTEYDDFSLEAYLKRQ</sequence>
<dbReference type="GO" id="GO:0005509">
    <property type="term" value="F:calcium ion binding"/>
    <property type="evidence" value="ECO:0007669"/>
    <property type="project" value="InterPro"/>
</dbReference>
<dbReference type="EMBL" id="CAJJDO010000116">
    <property type="protein sequence ID" value="CAD8197756.1"/>
    <property type="molecule type" value="Genomic_DNA"/>
</dbReference>
<comment type="caution">
    <text evidence="3">The sequence shown here is derived from an EMBL/GenBank/DDBJ whole genome shotgun (WGS) entry which is preliminary data.</text>
</comment>
<dbReference type="FunFam" id="1.10.238.10:FF:000001">
    <property type="entry name" value="Calmodulin 1"/>
    <property type="match status" value="1"/>
</dbReference>
<dbReference type="SMART" id="SM00054">
    <property type="entry name" value="EFh"/>
    <property type="match status" value="3"/>
</dbReference>
<name>A0A8S1X9M1_9CILI</name>
<dbReference type="PROSITE" id="PS00018">
    <property type="entry name" value="EF_HAND_1"/>
    <property type="match status" value="1"/>
</dbReference>
<dbReference type="OrthoDB" id="26525at2759"/>
<dbReference type="Proteomes" id="UP000689195">
    <property type="component" value="Unassembled WGS sequence"/>
</dbReference>
<accession>A0A8S1X9M1</accession>
<reference evidence="3" key="1">
    <citation type="submission" date="2021-01" db="EMBL/GenBank/DDBJ databases">
        <authorList>
            <consortium name="Genoscope - CEA"/>
            <person name="William W."/>
        </authorList>
    </citation>
    <scope>NUCLEOTIDE SEQUENCE</scope>
</reference>
<feature type="compositionally biased region" description="Polar residues" evidence="1">
    <location>
        <begin position="1"/>
        <end position="19"/>
    </location>
</feature>
<dbReference type="InterPro" id="IPR018247">
    <property type="entry name" value="EF_Hand_1_Ca_BS"/>
</dbReference>
<evidence type="ECO:0000256" key="1">
    <source>
        <dbReference type="SAM" id="MobiDB-lite"/>
    </source>
</evidence>
<feature type="region of interest" description="Disordered" evidence="1">
    <location>
        <begin position="1"/>
        <end position="40"/>
    </location>
</feature>
<organism evidence="3 4">
    <name type="scientific">Paramecium pentaurelia</name>
    <dbReference type="NCBI Taxonomy" id="43138"/>
    <lineage>
        <taxon>Eukaryota</taxon>
        <taxon>Sar</taxon>
        <taxon>Alveolata</taxon>
        <taxon>Ciliophora</taxon>
        <taxon>Intramacronucleata</taxon>
        <taxon>Oligohymenophorea</taxon>
        <taxon>Peniculida</taxon>
        <taxon>Parameciidae</taxon>
        <taxon>Paramecium</taxon>
    </lineage>
</organism>
<dbReference type="InterPro" id="IPR002048">
    <property type="entry name" value="EF_hand_dom"/>
</dbReference>
<gene>
    <name evidence="3" type="ORF">PPENT_87.1.T1160097</name>
</gene>
<feature type="compositionally biased region" description="Polar residues" evidence="1">
    <location>
        <begin position="27"/>
        <end position="40"/>
    </location>
</feature>
<dbReference type="CDD" id="cd00051">
    <property type="entry name" value="EFh"/>
    <property type="match status" value="1"/>
</dbReference>
<proteinExistence type="predicted"/>
<evidence type="ECO:0000259" key="2">
    <source>
        <dbReference type="PROSITE" id="PS50222"/>
    </source>
</evidence>
<dbReference type="InterPro" id="IPR052591">
    <property type="entry name" value="CML21-like"/>
</dbReference>
<feature type="domain" description="EF-hand" evidence="2">
    <location>
        <begin position="162"/>
        <end position="197"/>
    </location>
</feature>
<evidence type="ECO:0000313" key="3">
    <source>
        <dbReference type="EMBL" id="CAD8197756.1"/>
    </source>
</evidence>
<feature type="domain" description="EF-hand" evidence="2">
    <location>
        <begin position="199"/>
        <end position="234"/>
    </location>
</feature>
<dbReference type="AlphaFoldDB" id="A0A8S1X9M1"/>
<dbReference type="Pfam" id="PF13499">
    <property type="entry name" value="EF-hand_7"/>
    <property type="match status" value="1"/>
</dbReference>
<keyword evidence="4" id="KW-1185">Reference proteome</keyword>